<keyword evidence="3 4" id="KW-0472">Membrane</keyword>
<dbReference type="PANTHER" id="PTHR12483:SF115">
    <property type="entry name" value="COPPER TRANSPORT PROTEIN"/>
    <property type="match status" value="1"/>
</dbReference>
<dbReference type="AlphaFoldDB" id="A0A7R9LHG8"/>
<keyword evidence="1 4" id="KW-0812">Transmembrane</keyword>
<dbReference type="EMBL" id="OC880517">
    <property type="protein sequence ID" value="CAD7641821.1"/>
    <property type="molecule type" value="Genomic_DNA"/>
</dbReference>
<dbReference type="Proteomes" id="UP000759131">
    <property type="component" value="Unassembled WGS sequence"/>
</dbReference>
<gene>
    <name evidence="6" type="ORF">OSB1V03_LOCUS18851</name>
</gene>
<keyword evidence="4" id="KW-0187">Copper transport</keyword>
<dbReference type="GO" id="GO:0016020">
    <property type="term" value="C:membrane"/>
    <property type="evidence" value="ECO:0007669"/>
    <property type="project" value="UniProtKB-SubCell"/>
</dbReference>
<dbReference type="InterPro" id="IPR007274">
    <property type="entry name" value="Cop_transporter"/>
</dbReference>
<dbReference type="PANTHER" id="PTHR12483">
    <property type="entry name" value="SOLUTE CARRIER FAMILY 31 COPPER TRANSPORTERS"/>
    <property type="match status" value="1"/>
</dbReference>
<evidence type="ECO:0000256" key="1">
    <source>
        <dbReference type="ARBA" id="ARBA00022692"/>
    </source>
</evidence>
<keyword evidence="4" id="KW-0186">Copper</keyword>
<dbReference type="OrthoDB" id="161814at2759"/>
<comment type="similarity">
    <text evidence="4">Belongs to the copper transporter (Ctr) (TC 1.A.56) family. SLC31A subfamily.</text>
</comment>
<dbReference type="SUPFAM" id="SSF56112">
    <property type="entry name" value="Protein kinase-like (PK-like)"/>
    <property type="match status" value="1"/>
</dbReference>
<sequence length="279" mass="31208">MSVAHRDIKMDNVLVFSGAIAGQYTVKWTDFGTAVSRDVYRRWGVVIPANDMHYMMARDITVFGYLSEDLVNVHEDDKSLEPPVLAQVVAFIVDLREGKEPLADTLQSSITTTAGHCMGGMDMGGMSMSFHTGFEKTILFDSWRADNAAAMVGYCALFFVLTIIYEIFKYYRQQLLHTSESVINRGPTVATTGTTQYTSDRVTTSADQNVQRQTTRLLSTGHLYQTVLHMIQTFGSYVLMLAFMTYNVWLCLAIILGSGVGYFLVGARKPNTYSAYEDH</sequence>
<reference evidence="6" key="1">
    <citation type="submission" date="2020-11" db="EMBL/GenBank/DDBJ databases">
        <authorList>
            <person name="Tran Van P."/>
        </authorList>
    </citation>
    <scope>NUCLEOTIDE SEQUENCE</scope>
</reference>
<evidence type="ECO:0000256" key="3">
    <source>
        <dbReference type="ARBA" id="ARBA00023136"/>
    </source>
</evidence>
<dbReference type="Pfam" id="PF04145">
    <property type="entry name" value="Ctr"/>
    <property type="match status" value="1"/>
</dbReference>
<evidence type="ECO:0000313" key="6">
    <source>
        <dbReference type="EMBL" id="CAD7641821.1"/>
    </source>
</evidence>
<keyword evidence="4" id="KW-0813">Transport</keyword>
<evidence type="ECO:0000259" key="5">
    <source>
        <dbReference type="PROSITE" id="PS50011"/>
    </source>
</evidence>
<protein>
    <recommendedName>
        <fullName evidence="4">Copper transport protein</fullName>
    </recommendedName>
</protein>
<dbReference type="PROSITE" id="PS00108">
    <property type="entry name" value="PROTEIN_KINASE_ST"/>
    <property type="match status" value="1"/>
</dbReference>
<accession>A0A7R9LHG8</accession>
<proteinExistence type="inferred from homology"/>
<dbReference type="InterPro" id="IPR000719">
    <property type="entry name" value="Prot_kinase_dom"/>
</dbReference>
<name>A0A7R9LHG8_9ACAR</name>
<feature type="non-terminal residue" evidence="6">
    <location>
        <position position="279"/>
    </location>
</feature>
<dbReference type="InterPro" id="IPR008271">
    <property type="entry name" value="Ser/Thr_kinase_AS"/>
</dbReference>
<evidence type="ECO:0000313" key="7">
    <source>
        <dbReference type="Proteomes" id="UP000759131"/>
    </source>
</evidence>
<feature type="transmembrane region" description="Helical" evidence="4">
    <location>
        <begin position="148"/>
        <end position="168"/>
    </location>
</feature>
<dbReference type="Gene3D" id="1.10.510.10">
    <property type="entry name" value="Transferase(Phosphotransferase) domain 1"/>
    <property type="match status" value="1"/>
</dbReference>
<evidence type="ECO:0000256" key="2">
    <source>
        <dbReference type="ARBA" id="ARBA00022989"/>
    </source>
</evidence>
<comment type="subcellular location">
    <subcellularLocation>
        <location evidence="4">Membrane</location>
        <topology evidence="4">Multi-pass membrane protein</topology>
    </subcellularLocation>
</comment>
<dbReference type="GO" id="GO:0004672">
    <property type="term" value="F:protein kinase activity"/>
    <property type="evidence" value="ECO:0007669"/>
    <property type="project" value="InterPro"/>
</dbReference>
<keyword evidence="2 4" id="KW-1133">Transmembrane helix</keyword>
<keyword evidence="4" id="KW-0406">Ion transport</keyword>
<keyword evidence="7" id="KW-1185">Reference proteome</keyword>
<organism evidence="6">
    <name type="scientific">Medioppia subpectinata</name>
    <dbReference type="NCBI Taxonomy" id="1979941"/>
    <lineage>
        <taxon>Eukaryota</taxon>
        <taxon>Metazoa</taxon>
        <taxon>Ecdysozoa</taxon>
        <taxon>Arthropoda</taxon>
        <taxon>Chelicerata</taxon>
        <taxon>Arachnida</taxon>
        <taxon>Acari</taxon>
        <taxon>Acariformes</taxon>
        <taxon>Sarcoptiformes</taxon>
        <taxon>Oribatida</taxon>
        <taxon>Brachypylina</taxon>
        <taxon>Oppioidea</taxon>
        <taxon>Oppiidae</taxon>
        <taxon>Medioppia</taxon>
    </lineage>
</organism>
<feature type="domain" description="Protein kinase" evidence="5">
    <location>
        <begin position="1"/>
        <end position="159"/>
    </location>
</feature>
<dbReference type="InterPro" id="IPR011009">
    <property type="entry name" value="Kinase-like_dom_sf"/>
</dbReference>
<evidence type="ECO:0000256" key="4">
    <source>
        <dbReference type="RuleBase" id="RU367022"/>
    </source>
</evidence>
<feature type="transmembrane region" description="Helical" evidence="4">
    <location>
        <begin position="237"/>
        <end position="265"/>
    </location>
</feature>
<dbReference type="GO" id="GO:0005524">
    <property type="term" value="F:ATP binding"/>
    <property type="evidence" value="ECO:0007669"/>
    <property type="project" value="InterPro"/>
</dbReference>
<dbReference type="PROSITE" id="PS50011">
    <property type="entry name" value="PROTEIN_KINASE_DOM"/>
    <property type="match status" value="1"/>
</dbReference>
<dbReference type="GO" id="GO:0005375">
    <property type="term" value="F:copper ion transmembrane transporter activity"/>
    <property type="evidence" value="ECO:0007669"/>
    <property type="project" value="UniProtKB-UniRule"/>
</dbReference>
<dbReference type="EMBL" id="CAJPIZ010025942">
    <property type="protein sequence ID" value="CAG2118901.1"/>
    <property type="molecule type" value="Genomic_DNA"/>
</dbReference>